<evidence type="ECO:0000313" key="1">
    <source>
        <dbReference type="Proteomes" id="UP000887578"/>
    </source>
</evidence>
<proteinExistence type="predicted"/>
<dbReference type="AlphaFoldDB" id="A0A914NZN3"/>
<evidence type="ECO:0000313" key="2">
    <source>
        <dbReference type="WBParaSite" id="PDA_v2.g10356.t1"/>
    </source>
</evidence>
<dbReference type="WBParaSite" id="PDA_v2.g10356.t1">
    <property type="protein sequence ID" value="PDA_v2.g10356.t1"/>
    <property type="gene ID" value="PDA_v2.g10356"/>
</dbReference>
<sequence length="76" mass="9150">MRTLSEDFDIDTFYSFIKKNNTRISLCFSHTISEAYKNHLEAIIDEIIEAKNHAYIYFHGLEDTKNNKMWDLFNKR</sequence>
<organism evidence="1 2">
    <name type="scientific">Panagrolaimus davidi</name>
    <dbReference type="NCBI Taxonomy" id="227884"/>
    <lineage>
        <taxon>Eukaryota</taxon>
        <taxon>Metazoa</taxon>
        <taxon>Ecdysozoa</taxon>
        <taxon>Nematoda</taxon>
        <taxon>Chromadorea</taxon>
        <taxon>Rhabditida</taxon>
        <taxon>Tylenchina</taxon>
        <taxon>Panagrolaimomorpha</taxon>
        <taxon>Panagrolaimoidea</taxon>
        <taxon>Panagrolaimidae</taxon>
        <taxon>Panagrolaimus</taxon>
    </lineage>
</organism>
<protein>
    <submittedName>
        <fullName evidence="2">Uncharacterized protein</fullName>
    </submittedName>
</protein>
<keyword evidence="1" id="KW-1185">Reference proteome</keyword>
<name>A0A914NZN3_9BILA</name>
<dbReference type="Proteomes" id="UP000887578">
    <property type="component" value="Unplaced"/>
</dbReference>
<accession>A0A914NZN3</accession>
<reference evidence="2" key="1">
    <citation type="submission" date="2022-11" db="UniProtKB">
        <authorList>
            <consortium name="WormBaseParasite"/>
        </authorList>
    </citation>
    <scope>IDENTIFICATION</scope>
</reference>